<dbReference type="Gene3D" id="3.40.30.10">
    <property type="entry name" value="Glutaredoxin"/>
    <property type="match status" value="1"/>
</dbReference>
<dbReference type="RefSeq" id="WP_014796471.1">
    <property type="nucleotide sequence ID" value="NC_018018.1"/>
</dbReference>
<dbReference type="eggNOG" id="COG1225">
    <property type="taxonomic scope" value="Bacteria"/>
</dbReference>
<dbReference type="GO" id="GO:0016209">
    <property type="term" value="F:antioxidant activity"/>
    <property type="evidence" value="ECO:0007669"/>
    <property type="project" value="InterPro"/>
</dbReference>
<dbReference type="PATRIC" id="fig|880071.3.peg.513"/>
<gene>
    <name evidence="2" type="ordered locus">Fleli_0544</name>
</gene>
<keyword evidence="3" id="KW-1185">Reference proteome</keyword>
<evidence type="ECO:0000313" key="3">
    <source>
        <dbReference type="Proteomes" id="UP000006054"/>
    </source>
</evidence>
<accession>I4AGC6</accession>
<dbReference type="STRING" id="880071.Fleli_0544"/>
<dbReference type="EMBL" id="CP003345">
    <property type="protein sequence ID" value="AFM03011.1"/>
    <property type="molecule type" value="Genomic_DNA"/>
</dbReference>
<dbReference type="AlphaFoldDB" id="I4AGC6"/>
<name>I4AGC6_BERLS</name>
<protein>
    <submittedName>
        <fullName evidence="2">Peroxiredoxin</fullName>
    </submittedName>
</protein>
<reference evidence="3" key="1">
    <citation type="submission" date="2012-06" db="EMBL/GenBank/DDBJ databases">
        <title>The complete genome of Flexibacter litoralis DSM 6794.</title>
        <authorList>
            <person name="Lucas S."/>
            <person name="Copeland A."/>
            <person name="Lapidus A."/>
            <person name="Glavina del Rio T."/>
            <person name="Dalin E."/>
            <person name="Tice H."/>
            <person name="Bruce D."/>
            <person name="Goodwin L."/>
            <person name="Pitluck S."/>
            <person name="Peters L."/>
            <person name="Ovchinnikova G."/>
            <person name="Lu M."/>
            <person name="Kyrpides N."/>
            <person name="Mavromatis K."/>
            <person name="Ivanova N."/>
            <person name="Brettin T."/>
            <person name="Detter J.C."/>
            <person name="Han C."/>
            <person name="Larimer F."/>
            <person name="Land M."/>
            <person name="Hauser L."/>
            <person name="Markowitz V."/>
            <person name="Cheng J.-F."/>
            <person name="Hugenholtz P."/>
            <person name="Woyke T."/>
            <person name="Wu D."/>
            <person name="Spring S."/>
            <person name="Lang E."/>
            <person name="Kopitz M."/>
            <person name="Brambilla E."/>
            <person name="Klenk H.-P."/>
            <person name="Eisen J.A."/>
        </authorList>
    </citation>
    <scope>NUCLEOTIDE SEQUENCE [LARGE SCALE GENOMIC DNA]</scope>
    <source>
        <strain evidence="3">ATCC 23117 / DSM 6794 / NBRC 15988 / NCIMB 1366 / Sio-4</strain>
    </source>
</reference>
<organism evidence="2 3">
    <name type="scientific">Bernardetia litoralis (strain ATCC 23117 / DSM 6794 / NBRC 15988 / NCIMB 1366 / Fx l1 / Sio-4)</name>
    <name type="common">Flexibacter litoralis</name>
    <dbReference type="NCBI Taxonomy" id="880071"/>
    <lineage>
        <taxon>Bacteria</taxon>
        <taxon>Pseudomonadati</taxon>
        <taxon>Bacteroidota</taxon>
        <taxon>Cytophagia</taxon>
        <taxon>Cytophagales</taxon>
        <taxon>Bernardetiaceae</taxon>
        <taxon>Bernardetia</taxon>
    </lineage>
</organism>
<dbReference type="InterPro" id="IPR036249">
    <property type="entry name" value="Thioredoxin-like_sf"/>
</dbReference>
<dbReference type="SUPFAM" id="SSF52833">
    <property type="entry name" value="Thioredoxin-like"/>
    <property type="match status" value="1"/>
</dbReference>
<evidence type="ECO:0000313" key="2">
    <source>
        <dbReference type="EMBL" id="AFM03011.1"/>
    </source>
</evidence>
<proteinExistence type="predicted"/>
<dbReference type="Proteomes" id="UP000006054">
    <property type="component" value="Chromosome"/>
</dbReference>
<dbReference type="GO" id="GO:0016491">
    <property type="term" value="F:oxidoreductase activity"/>
    <property type="evidence" value="ECO:0007669"/>
    <property type="project" value="InterPro"/>
</dbReference>
<dbReference type="PROSITE" id="PS51352">
    <property type="entry name" value="THIOREDOXIN_2"/>
    <property type="match status" value="1"/>
</dbReference>
<feature type="domain" description="Thioredoxin" evidence="1">
    <location>
        <begin position="3"/>
        <end position="181"/>
    </location>
</feature>
<dbReference type="InterPro" id="IPR013766">
    <property type="entry name" value="Thioredoxin_domain"/>
</dbReference>
<dbReference type="InterPro" id="IPR000866">
    <property type="entry name" value="AhpC/TSA"/>
</dbReference>
<dbReference type="HOGENOM" id="CLU_084744_1_0_10"/>
<dbReference type="OrthoDB" id="9809746at2"/>
<dbReference type="Pfam" id="PF00578">
    <property type="entry name" value="AhpC-TSA"/>
    <property type="match status" value="1"/>
</dbReference>
<evidence type="ECO:0000259" key="1">
    <source>
        <dbReference type="PROSITE" id="PS51352"/>
    </source>
</evidence>
<dbReference type="KEGG" id="fli:Fleli_0544"/>
<sequence>MRLKTGQSAPLFSLTDIYDREIDLSSYKNKNKKILISFFRNVACPFCNFRVHQLTKKNEKWKDKLEMIFFLESKKDVILRSIFHQEVSPIPIISDENKVMYQKYGIEKSAFKMFGTFISSKNRTTFNTAKKMGLDIDSGEKPVLTIPADFLLDENLNIIEAYYGSNTADNLPFERIEEAIFGKK</sequence>